<keyword evidence="3 12" id="KW-0812">Transmembrane</keyword>
<dbReference type="Gene3D" id="3.40.190.10">
    <property type="entry name" value="Periplasmic binding protein-like II"/>
    <property type="match status" value="2"/>
</dbReference>
<evidence type="ECO:0000256" key="1">
    <source>
        <dbReference type="ARBA" id="ARBA00004141"/>
    </source>
</evidence>
<feature type="transmembrane region" description="Helical" evidence="12">
    <location>
        <begin position="232"/>
        <end position="251"/>
    </location>
</feature>
<evidence type="ECO:0000256" key="9">
    <source>
        <dbReference type="ARBA" id="ARBA00023286"/>
    </source>
</evidence>
<dbReference type="EMBL" id="SWLB01000018">
    <property type="protein sequence ID" value="KAF3326858.1"/>
    <property type="molecule type" value="Genomic_DNA"/>
</dbReference>
<keyword evidence="4 12" id="KW-1133">Transmembrane helix</keyword>
<dbReference type="InterPro" id="IPR028082">
    <property type="entry name" value="Peripla_BP_I"/>
</dbReference>
<dbReference type="InterPro" id="IPR001320">
    <property type="entry name" value="Iontro_rcpt_C"/>
</dbReference>
<evidence type="ECO:0000256" key="8">
    <source>
        <dbReference type="ARBA" id="ARBA00023180"/>
    </source>
</evidence>
<comment type="subcellular location">
    <subcellularLocation>
        <location evidence="1">Membrane</location>
        <topology evidence="1">Multi-pass membrane protein</topology>
    </subcellularLocation>
</comment>
<accession>A0A833QXN4</accession>
<keyword evidence="8" id="KW-0325">Glycoprotein</keyword>
<proteinExistence type="predicted"/>
<keyword evidence="9" id="KW-1071">Ligand-gated ion channel</keyword>
<dbReference type="GO" id="GO:0015276">
    <property type="term" value="F:ligand-gated monoatomic ion channel activity"/>
    <property type="evidence" value="ECO:0007669"/>
    <property type="project" value="InterPro"/>
</dbReference>
<gene>
    <name evidence="14" type="ORF">FCM35_KLT08488</name>
</gene>
<keyword evidence="5" id="KW-0406">Ion transport</keyword>
<evidence type="ECO:0000256" key="4">
    <source>
        <dbReference type="ARBA" id="ARBA00022989"/>
    </source>
</evidence>
<keyword evidence="2" id="KW-0813">Transport</keyword>
<keyword evidence="6 12" id="KW-0472">Membrane</keyword>
<dbReference type="AlphaFoldDB" id="A0A833QXN4"/>
<feature type="region of interest" description="Disordered" evidence="11">
    <location>
        <begin position="531"/>
        <end position="568"/>
    </location>
</feature>
<dbReference type="SUPFAM" id="SSF53850">
    <property type="entry name" value="Periplasmic binding protein-like II"/>
    <property type="match status" value="1"/>
</dbReference>
<evidence type="ECO:0000256" key="3">
    <source>
        <dbReference type="ARBA" id="ARBA00022692"/>
    </source>
</evidence>
<dbReference type="Pfam" id="PF00497">
    <property type="entry name" value="SBP_bac_3"/>
    <property type="match status" value="1"/>
</dbReference>
<dbReference type="OrthoDB" id="784038at2759"/>
<evidence type="ECO:0000256" key="7">
    <source>
        <dbReference type="ARBA" id="ARBA00023170"/>
    </source>
</evidence>
<evidence type="ECO:0000256" key="6">
    <source>
        <dbReference type="ARBA" id="ARBA00023136"/>
    </source>
</evidence>
<keyword evidence="7 14" id="KW-0675">Receptor</keyword>
<evidence type="ECO:0000256" key="5">
    <source>
        <dbReference type="ARBA" id="ARBA00023065"/>
    </source>
</evidence>
<feature type="compositionally biased region" description="Polar residues" evidence="11">
    <location>
        <begin position="556"/>
        <end position="568"/>
    </location>
</feature>
<dbReference type="InterPro" id="IPR001638">
    <property type="entry name" value="Solute-binding_3/MltF_N"/>
</dbReference>
<dbReference type="GO" id="GO:0016020">
    <property type="term" value="C:membrane"/>
    <property type="evidence" value="ECO:0007669"/>
    <property type="project" value="UniProtKB-SubCell"/>
</dbReference>
<evidence type="ECO:0000256" key="12">
    <source>
        <dbReference type="SAM" id="Phobius"/>
    </source>
</evidence>
<keyword evidence="15" id="KW-1185">Reference proteome</keyword>
<reference evidence="14" key="1">
    <citation type="submission" date="2020-01" db="EMBL/GenBank/DDBJ databases">
        <title>Genome sequence of Kobresia littledalei, the first chromosome-level genome in the family Cyperaceae.</title>
        <authorList>
            <person name="Qu G."/>
        </authorList>
    </citation>
    <scope>NUCLEOTIDE SEQUENCE</scope>
    <source>
        <strain evidence="14">C.B.Clarke</strain>
        <tissue evidence="14">Leaf</tissue>
    </source>
</reference>
<feature type="domain" description="Ionotropic glutamate receptor C-terminal" evidence="13">
    <location>
        <begin position="47"/>
        <end position="413"/>
    </location>
</feature>
<evidence type="ECO:0000256" key="10">
    <source>
        <dbReference type="ARBA" id="ARBA00023303"/>
    </source>
</evidence>
<dbReference type="Gene3D" id="1.10.287.70">
    <property type="match status" value="1"/>
</dbReference>
<evidence type="ECO:0000313" key="14">
    <source>
        <dbReference type="EMBL" id="KAF3326858.1"/>
    </source>
</evidence>
<keyword evidence="10" id="KW-0407">Ion channel</keyword>
<organism evidence="14 15">
    <name type="scientific">Carex littledalei</name>
    <dbReference type="NCBI Taxonomy" id="544730"/>
    <lineage>
        <taxon>Eukaryota</taxon>
        <taxon>Viridiplantae</taxon>
        <taxon>Streptophyta</taxon>
        <taxon>Embryophyta</taxon>
        <taxon>Tracheophyta</taxon>
        <taxon>Spermatophyta</taxon>
        <taxon>Magnoliopsida</taxon>
        <taxon>Liliopsida</taxon>
        <taxon>Poales</taxon>
        <taxon>Cyperaceae</taxon>
        <taxon>Cyperoideae</taxon>
        <taxon>Cariceae</taxon>
        <taxon>Carex</taxon>
        <taxon>Carex subgen. Euthyceras</taxon>
    </lineage>
</organism>
<dbReference type="SMART" id="SM00079">
    <property type="entry name" value="PBPe"/>
    <property type="match status" value="1"/>
</dbReference>
<sequence>MSLDDFFYGFRISQNDKSFFSTAVQNLIQLGAEAIIAGGTVPQVFVSGTVGEGSKVPVVSIVSSHLFSGTFLIQMSYSEIALVRCLTDIVKSYDWRKVLAIYEDDVFGSVSSSALLLSNALHAVGSELEYRAIFPPADSISDPRNTEVDIVVGDVQILANRSENVSFTKPYLTSGLAMLVPVKVYRSGWVPTKAFSLSLWLCILAMVVYYIMLVWFHEVTGEQAVEGFQVRWLNQLGASLWIVCNGIFLNLDKRIRIYHTKIVVILWFLGAQLVLNSFTASLSSILVTQNFRPDMDTTLIGCEGYSFVPDYLTSVLKYPDKNIVRIYSGSENDYKMAFENGTITAAYLEVPYLRVFLAHHENYTVSHNETQMVGGFGFVLPKGSPLANAMSIAILKIGENGTLRQLEKKWFSVSLSNYVDADEEGNRSLGLPNYTYMFLISSCLAFLTILHRYFDAIYHMFSNEQTPEGPQVQEVWEIELVTINALVQQEINGNGNQPMEPQRTRCTASSSNIPTVNRVLLSFLSDRPQRARPIEERPLRGSPEHELEDQPRIFQSFHSLQPQRAQRN</sequence>
<dbReference type="Pfam" id="PF00060">
    <property type="entry name" value="Lig_chan"/>
    <property type="match status" value="1"/>
</dbReference>
<dbReference type="PANTHER" id="PTHR18966">
    <property type="entry name" value="IONOTROPIC GLUTAMATE RECEPTOR"/>
    <property type="match status" value="1"/>
</dbReference>
<feature type="compositionally biased region" description="Basic and acidic residues" evidence="11">
    <location>
        <begin position="531"/>
        <end position="551"/>
    </location>
</feature>
<name>A0A833QXN4_9POAL</name>
<feature type="transmembrane region" description="Helical" evidence="12">
    <location>
        <begin position="263"/>
        <end position="287"/>
    </location>
</feature>
<evidence type="ECO:0000313" key="15">
    <source>
        <dbReference type="Proteomes" id="UP000623129"/>
    </source>
</evidence>
<evidence type="ECO:0000256" key="2">
    <source>
        <dbReference type="ARBA" id="ARBA00022448"/>
    </source>
</evidence>
<dbReference type="SUPFAM" id="SSF53822">
    <property type="entry name" value="Periplasmic binding protein-like I"/>
    <property type="match status" value="1"/>
</dbReference>
<comment type="caution">
    <text evidence="14">The sequence shown here is derived from an EMBL/GenBank/DDBJ whole genome shotgun (WGS) entry which is preliminary data.</text>
</comment>
<protein>
    <submittedName>
        <fullName evidence="14">Glutamate receptor 2.3-like protein</fullName>
    </submittedName>
</protein>
<dbReference type="InterPro" id="IPR015683">
    <property type="entry name" value="Ionotropic_Glu_rcpt"/>
</dbReference>
<evidence type="ECO:0000259" key="13">
    <source>
        <dbReference type="SMART" id="SM00079"/>
    </source>
</evidence>
<evidence type="ECO:0000256" key="11">
    <source>
        <dbReference type="SAM" id="MobiDB-lite"/>
    </source>
</evidence>
<dbReference type="Proteomes" id="UP000623129">
    <property type="component" value="Unassembled WGS sequence"/>
</dbReference>
<feature type="transmembrane region" description="Helical" evidence="12">
    <location>
        <begin position="194"/>
        <end position="212"/>
    </location>
</feature>